<protein>
    <submittedName>
        <fullName evidence="2">Uncharacterized protein</fullName>
    </submittedName>
</protein>
<name>W1INL7_9GAMM</name>
<dbReference type="EMBL" id="CBXE010000010">
    <property type="protein sequence ID" value="CDL79236.1"/>
    <property type="molecule type" value="Genomic_DNA"/>
</dbReference>
<evidence type="ECO:0000256" key="1">
    <source>
        <dbReference type="SAM" id="Phobius"/>
    </source>
</evidence>
<keyword evidence="1" id="KW-1133">Transmembrane helix</keyword>
<sequence length="52" mass="5971">MGWVSILIALINIYVIQECIFSLGLSYKLLIKNNLMNILYYGKRGSLLLTCF</sequence>
<reference evidence="2 3" key="1">
    <citation type="submission" date="2013-11" db="EMBL/GenBank/DDBJ databases">
        <title>Draft genome sequence and annotation of the entomopathogenic bacterium, Xenorhabdus cabanillasi strain JM26.</title>
        <authorList>
            <person name="Gualtieri M."/>
            <person name="Ogier J.C."/>
            <person name="Pages S."/>
            <person name="Givaudan A."/>
            <person name="Gaudriault S."/>
        </authorList>
    </citation>
    <scope>NUCLEOTIDE SEQUENCE [LARGE SCALE GENOMIC DNA]</scope>
    <source>
        <strain evidence="2 3">JM26</strain>
    </source>
</reference>
<dbReference type="Proteomes" id="UP000019197">
    <property type="component" value="Unassembled WGS sequence"/>
</dbReference>
<keyword evidence="1" id="KW-0472">Membrane</keyword>
<keyword evidence="1" id="KW-0812">Transmembrane</keyword>
<organism evidence="2 3">
    <name type="scientific">Xenorhabdus cabanillasii JM26</name>
    <dbReference type="NCBI Taxonomy" id="1427517"/>
    <lineage>
        <taxon>Bacteria</taxon>
        <taxon>Pseudomonadati</taxon>
        <taxon>Pseudomonadota</taxon>
        <taxon>Gammaproteobacteria</taxon>
        <taxon>Enterobacterales</taxon>
        <taxon>Morganellaceae</taxon>
        <taxon>Xenorhabdus</taxon>
    </lineage>
</organism>
<dbReference type="AlphaFoldDB" id="W1INL7"/>
<comment type="caution">
    <text evidence="2">The sequence shown here is derived from an EMBL/GenBank/DDBJ whole genome shotgun (WGS) entry which is preliminary data.</text>
</comment>
<gene>
    <name evidence="2" type="ORF">XCR1_1070013</name>
</gene>
<evidence type="ECO:0000313" key="2">
    <source>
        <dbReference type="EMBL" id="CDL79236.1"/>
    </source>
</evidence>
<accession>W1INL7</accession>
<feature type="transmembrane region" description="Helical" evidence="1">
    <location>
        <begin position="6"/>
        <end position="27"/>
    </location>
</feature>
<evidence type="ECO:0000313" key="3">
    <source>
        <dbReference type="Proteomes" id="UP000019197"/>
    </source>
</evidence>
<proteinExistence type="predicted"/>